<accession>A0A975G4Q5</accession>
<gene>
    <name evidence="1" type="ORF">KBB96_10340</name>
</gene>
<sequence length="273" mass="31139">MPDTTDTPEVPLIKKVIELLREERPGWLDQDRLPSQPVINRLLSKAQFLISEAERLPKIEVHAYQLFDSNDPLMTPGDIAERFKEAGWKRGKSRNTIADKILTILEHADAEGARVMELMTGVLLEGPPTPDPKEKFIAKIRAELDELFRRLGIHQFLPNRQALKEVLFSKIANALDSALRISDSAWRRANPEAMIASSGFMRYVCGSDTVEQYRDRKDARVRAYELFLYAAQRQILPRELTIARGGLHKTTCLTPSVPRDKPIVENYCEDFTL</sequence>
<evidence type="ECO:0000313" key="2">
    <source>
        <dbReference type="Proteomes" id="UP000676169"/>
    </source>
</evidence>
<dbReference type="KEGG" id="lamb:KBB96_10340"/>
<dbReference type="EMBL" id="CP073100">
    <property type="protein sequence ID" value="QUE49272.1"/>
    <property type="molecule type" value="Genomic_DNA"/>
</dbReference>
<proteinExistence type="predicted"/>
<protein>
    <submittedName>
        <fullName evidence="1">Uncharacterized protein</fullName>
    </submittedName>
</protein>
<name>A0A975G4Q5_9BACT</name>
<keyword evidence="2" id="KW-1185">Reference proteome</keyword>
<dbReference type="AlphaFoldDB" id="A0A975G4Q5"/>
<dbReference type="Proteomes" id="UP000676169">
    <property type="component" value="Chromosome"/>
</dbReference>
<organism evidence="1 2">
    <name type="scientific">Luteolibacter ambystomatis</name>
    <dbReference type="NCBI Taxonomy" id="2824561"/>
    <lineage>
        <taxon>Bacteria</taxon>
        <taxon>Pseudomonadati</taxon>
        <taxon>Verrucomicrobiota</taxon>
        <taxon>Verrucomicrobiia</taxon>
        <taxon>Verrucomicrobiales</taxon>
        <taxon>Verrucomicrobiaceae</taxon>
        <taxon>Luteolibacter</taxon>
    </lineage>
</organism>
<dbReference type="RefSeq" id="WP_211629291.1">
    <property type="nucleotide sequence ID" value="NZ_CP073100.1"/>
</dbReference>
<reference evidence="1" key="1">
    <citation type="submission" date="2021-04" db="EMBL/GenBank/DDBJ databases">
        <title>Luteolibacter sp. 32A isolated from the skin of an Anderson's salamander (Ambystoma andersonii).</title>
        <authorList>
            <person name="Spergser J."/>
            <person name="Busse H.-J."/>
        </authorList>
    </citation>
    <scope>NUCLEOTIDE SEQUENCE</scope>
    <source>
        <strain evidence="1">32A</strain>
    </source>
</reference>
<evidence type="ECO:0000313" key="1">
    <source>
        <dbReference type="EMBL" id="QUE49272.1"/>
    </source>
</evidence>